<name>A0ABV0YFD7_9TELE</name>
<accession>A0ABV0YFD7</accession>
<organism evidence="1 2">
    <name type="scientific">Ameca splendens</name>
    <dbReference type="NCBI Taxonomy" id="208324"/>
    <lineage>
        <taxon>Eukaryota</taxon>
        <taxon>Metazoa</taxon>
        <taxon>Chordata</taxon>
        <taxon>Craniata</taxon>
        <taxon>Vertebrata</taxon>
        <taxon>Euteleostomi</taxon>
        <taxon>Actinopterygii</taxon>
        <taxon>Neopterygii</taxon>
        <taxon>Teleostei</taxon>
        <taxon>Neoteleostei</taxon>
        <taxon>Acanthomorphata</taxon>
        <taxon>Ovalentaria</taxon>
        <taxon>Atherinomorphae</taxon>
        <taxon>Cyprinodontiformes</taxon>
        <taxon>Goodeidae</taxon>
        <taxon>Ameca</taxon>
    </lineage>
</organism>
<keyword evidence="2" id="KW-1185">Reference proteome</keyword>
<dbReference type="EMBL" id="JAHRIP010030202">
    <property type="protein sequence ID" value="MEQ2292352.1"/>
    <property type="molecule type" value="Genomic_DNA"/>
</dbReference>
<proteinExistence type="predicted"/>
<gene>
    <name evidence="1" type="ORF">AMECASPLE_022347</name>
</gene>
<reference evidence="1 2" key="1">
    <citation type="submission" date="2021-06" db="EMBL/GenBank/DDBJ databases">
        <authorList>
            <person name="Palmer J.M."/>
        </authorList>
    </citation>
    <scope>NUCLEOTIDE SEQUENCE [LARGE SCALE GENOMIC DNA]</scope>
    <source>
        <strain evidence="1 2">AS_MEX2019</strain>
        <tissue evidence="1">Muscle</tissue>
    </source>
</reference>
<evidence type="ECO:0000313" key="2">
    <source>
        <dbReference type="Proteomes" id="UP001469553"/>
    </source>
</evidence>
<protein>
    <submittedName>
        <fullName evidence="1">Uncharacterized protein</fullName>
    </submittedName>
</protein>
<comment type="caution">
    <text evidence="1">The sequence shown here is derived from an EMBL/GenBank/DDBJ whole genome shotgun (WGS) entry which is preliminary data.</text>
</comment>
<evidence type="ECO:0000313" key="1">
    <source>
        <dbReference type="EMBL" id="MEQ2292352.1"/>
    </source>
</evidence>
<sequence>MNVQICLKFACKKVRFGNGTKIQRKLVPEHRCHHQNGPVTPVFKLTHHNLISYTWPGSVSTCGTFLEGGIVQASAGNNILLTLYRLSIWPCLSVFNPFSLLDMAID</sequence>
<dbReference type="Proteomes" id="UP001469553">
    <property type="component" value="Unassembled WGS sequence"/>
</dbReference>